<feature type="compositionally biased region" description="Polar residues" evidence="1">
    <location>
        <begin position="534"/>
        <end position="543"/>
    </location>
</feature>
<accession>A0A9Q0HQN4</accession>
<evidence type="ECO:0000256" key="1">
    <source>
        <dbReference type="SAM" id="MobiDB-lite"/>
    </source>
</evidence>
<dbReference type="GO" id="GO:0016592">
    <property type="term" value="C:mediator complex"/>
    <property type="evidence" value="ECO:0007669"/>
    <property type="project" value="InterPro"/>
</dbReference>
<gene>
    <name evidence="2" type="ORF">LUZ63_011644</name>
</gene>
<proteinExistence type="predicted"/>
<dbReference type="EMBL" id="JAMQYH010000003">
    <property type="protein sequence ID" value="KAJ1694946.1"/>
    <property type="molecule type" value="Genomic_DNA"/>
</dbReference>
<dbReference type="PANTHER" id="PTHR35552:SF1">
    <property type="entry name" value="MEDIATOR OF RNA POLYMERASE II TRANSCRIPTION SUBUNIT 8"/>
    <property type="match status" value="1"/>
</dbReference>
<feature type="region of interest" description="Disordered" evidence="1">
    <location>
        <begin position="1"/>
        <end position="27"/>
    </location>
</feature>
<name>A0A9Q0HQN4_9POAL</name>
<reference evidence="2" key="1">
    <citation type="journal article" date="2022" name="Cell">
        <title>Repeat-based holocentromeres influence genome architecture and karyotype evolution.</title>
        <authorList>
            <person name="Hofstatter P.G."/>
            <person name="Thangavel G."/>
            <person name="Lux T."/>
            <person name="Neumann P."/>
            <person name="Vondrak T."/>
            <person name="Novak P."/>
            <person name="Zhang M."/>
            <person name="Costa L."/>
            <person name="Castellani M."/>
            <person name="Scott A."/>
            <person name="Toegelov H."/>
            <person name="Fuchs J."/>
            <person name="Mata-Sucre Y."/>
            <person name="Dias Y."/>
            <person name="Vanzela A.L.L."/>
            <person name="Huettel B."/>
            <person name="Almeida C.C.S."/>
            <person name="Simkova H."/>
            <person name="Souza G."/>
            <person name="Pedrosa-Harand A."/>
            <person name="Macas J."/>
            <person name="Mayer K.F.X."/>
            <person name="Houben A."/>
            <person name="Marques A."/>
        </authorList>
    </citation>
    <scope>NUCLEOTIDE SEQUENCE</scope>
    <source>
        <strain evidence="2">RhyBre1mFocal</strain>
    </source>
</reference>
<evidence type="ECO:0000313" key="2">
    <source>
        <dbReference type="EMBL" id="KAJ1694946.1"/>
    </source>
</evidence>
<sequence length="543" mass="59235">MDSTAAMAGPSQVATAPPATGEQGAAPGRPAVERLSQQVQQQLNLESVKARAVGLYKAISRILEDFDMYSRTNASPKWQEVLGQFSMVSMELFNIVEDIKKVSKSFVVHPRNVNAETATILPVMLSSKLLPEMETEDNAKRELLLNTITKNPIQNQIEKLKMRIDMIGAACEAAEKVISECRKMHGLGSRQGPHLAPTLDKAQAAKIQEQENSLRAAIHNGEGLRIQGDQRQMLTSLPSHLVEVLGGGDGTHNFGDNSGGVYQKGTPMQQVPGSQMVGGRSAPSPVGPTFENVSTPPVPPYTNNTNMNNANNTVNNNNNTNSPRSGANLMNTHNMAASPQQQQAPLQHQRQKIMQQTNPHQQMHVGASQPVLGQGTMPQLHDLQGQAQQKLHQVQGQMQYTQPALAQQYQNRNMQSALNMQQTMVHNNQLRTHMGQFSGTGNNPLYATAQASPTSQMLTNMSATMQPRMQFGLTQRNLPSQILNDQMFGMGAANPATMVGIPQQQGMFSNMNTNPQSMQQGMMGMGNPGQNPNLAQQRTQNQQ</sequence>
<protein>
    <recommendedName>
        <fullName evidence="4">Mediator of RNA polymerase II transcription subunit 8</fullName>
    </recommendedName>
</protein>
<dbReference type="OrthoDB" id="542418at2759"/>
<dbReference type="PANTHER" id="PTHR35552">
    <property type="entry name" value="MEDIATOR OF RNA POLYMERASE II TRANSCRIPTION SUBUNIT 8"/>
    <property type="match status" value="1"/>
</dbReference>
<dbReference type="AlphaFoldDB" id="A0A9Q0HQN4"/>
<evidence type="ECO:0008006" key="4">
    <source>
        <dbReference type="Google" id="ProtNLM"/>
    </source>
</evidence>
<comment type="caution">
    <text evidence="2">The sequence shown here is derived from an EMBL/GenBank/DDBJ whole genome shotgun (WGS) entry which is preliminary data.</text>
</comment>
<organism evidence="2 3">
    <name type="scientific">Rhynchospora breviuscula</name>
    <dbReference type="NCBI Taxonomy" id="2022672"/>
    <lineage>
        <taxon>Eukaryota</taxon>
        <taxon>Viridiplantae</taxon>
        <taxon>Streptophyta</taxon>
        <taxon>Embryophyta</taxon>
        <taxon>Tracheophyta</taxon>
        <taxon>Spermatophyta</taxon>
        <taxon>Magnoliopsida</taxon>
        <taxon>Liliopsida</taxon>
        <taxon>Poales</taxon>
        <taxon>Cyperaceae</taxon>
        <taxon>Cyperoideae</taxon>
        <taxon>Rhynchosporeae</taxon>
        <taxon>Rhynchospora</taxon>
    </lineage>
</organism>
<dbReference type="Proteomes" id="UP001151287">
    <property type="component" value="Unassembled WGS sequence"/>
</dbReference>
<dbReference type="InterPro" id="IPR038795">
    <property type="entry name" value="MED8_plant"/>
</dbReference>
<feature type="region of interest" description="Disordered" evidence="1">
    <location>
        <begin position="521"/>
        <end position="543"/>
    </location>
</feature>
<evidence type="ECO:0000313" key="3">
    <source>
        <dbReference type="Proteomes" id="UP001151287"/>
    </source>
</evidence>
<keyword evidence="3" id="KW-1185">Reference proteome</keyword>